<dbReference type="AlphaFoldDB" id="A0A6G1HTH7"/>
<dbReference type="GO" id="GO:0000402">
    <property type="term" value="F:crossed form four-way junction DNA binding"/>
    <property type="evidence" value="ECO:0007669"/>
    <property type="project" value="TreeGrafter"/>
</dbReference>
<accession>A0A6G1HTH7</accession>
<dbReference type="Gene3D" id="3.30.420.10">
    <property type="entry name" value="Ribonuclease H-like superfamily/Ribonuclease H"/>
    <property type="match status" value="1"/>
</dbReference>
<dbReference type="GO" id="GO:0004520">
    <property type="term" value="F:DNA endonuclease activity"/>
    <property type="evidence" value="ECO:0007669"/>
    <property type="project" value="TreeGrafter"/>
</dbReference>
<feature type="domain" description="Mitochondrial resolvase Ydc2 catalytic" evidence="1">
    <location>
        <begin position="64"/>
        <end position="327"/>
    </location>
</feature>
<reference evidence="2" key="1">
    <citation type="journal article" date="2020" name="Stud. Mycol.">
        <title>101 Dothideomycetes genomes: a test case for predicting lifestyles and emergence of pathogens.</title>
        <authorList>
            <person name="Haridas S."/>
            <person name="Albert R."/>
            <person name="Binder M."/>
            <person name="Bloem J."/>
            <person name="Labutti K."/>
            <person name="Salamov A."/>
            <person name="Andreopoulos B."/>
            <person name="Baker S."/>
            <person name="Barry K."/>
            <person name="Bills G."/>
            <person name="Bluhm B."/>
            <person name="Cannon C."/>
            <person name="Castanera R."/>
            <person name="Culley D."/>
            <person name="Daum C."/>
            <person name="Ezra D."/>
            <person name="Gonzalez J."/>
            <person name="Henrissat B."/>
            <person name="Kuo A."/>
            <person name="Liang C."/>
            <person name="Lipzen A."/>
            <person name="Lutzoni F."/>
            <person name="Magnuson J."/>
            <person name="Mondo S."/>
            <person name="Nolan M."/>
            <person name="Ohm R."/>
            <person name="Pangilinan J."/>
            <person name="Park H.-J."/>
            <person name="Ramirez L."/>
            <person name="Alfaro M."/>
            <person name="Sun H."/>
            <person name="Tritt A."/>
            <person name="Yoshinaga Y."/>
            <person name="Zwiers L.-H."/>
            <person name="Turgeon B."/>
            <person name="Goodwin S."/>
            <person name="Spatafora J."/>
            <person name="Crous P."/>
            <person name="Grigoriev I."/>
        </authorList>
    </citation>
    <scope>NUCLEOTIDE SEQUENCE</scope>
    <source>
        <strain evidence="2">CBS 262.69</strain>
    </source>
</reference>
<evidence type="ECO:0000313" key="3">
    <source>
        <dbReference type="Proteomes" id="UP000799640"/>
    </source>
</evidence>
<dbReference type="Pfam" id="PF09159">
    <property type="entry name" value="Ydc2-catalyt"/>
    <property type="match status" value="1"/>
</dbReference>
<dbReference type="Proteomes" id="UP000799640">
    <property type="component" value="Unassembled WGS sequence"/>
</dbReference>
<dbReference type="GO" id="GO:0005739">
    <property type="term" value="C:mitochondrion"/>
    <property type="evidence" value="ECO:0007669"/>
    <property type="project" value="TreeGrafter"/>
</dbReference>
<dbReference type="CDD" id="cd16963">
    <property type="entry name" value="CCE1"/>
    <property type="match status" value="1"/>
</dbReference>
<protein>
    <submittedName>
        <fullName evidence="2">Ydc2-catalyt-domain-containing protein</fullName>
    </submittedName>
</protein>
<dbReference type="GO" id="GO:0000403">
    <property type="term" value="F:Y-form DNA binding"/>
    <property type="evidence" value="ECO:0007669"/>
    <property type="project" value="TreeGrafter"/>
</dbReference>
<evidence type="ECO:0000313" key="2">
    <source>
        <dbReference type="EMBL" id="KAF2399147.1"/>
    </source>
</evidence>
<gene>
    <name evidence="2" type="ORF">EJ06DRAFT_73154</name>
</gene>
<dbReference type="PANTHER" id="PTHR28072">
    <property type="entry name" value="CRUCIFORM CUTTING ENDONUCLEASE 1, MITOCHONDRIAL-RELATED"/>
    <property type="match status" value="1"/>
</dbReference>
<dbReference type="EMBL" id="ML996698">
    <property type="protein sequence ID" value="KAF2399147.1"/>
    <property type="molecule type" value="Genomic_DNA"/>
</dbReference>
<dbReference type="PANTHER" id="PTHR28072:SF1">
    <property type="entry name" value="CRUCIFORM CUTTING ENDONUCLEASE 1, MITOCHONDRIAL-RELATED"/>
    <property type="match status" value="1"/>
</dbReference>
<dbReference type="InterPro" id="IPR015242">
    <property type="entry name" value="Ydc2_cat"/>
</dbReference>
<dbReference type="GO" id="GO:0070336">
    <property type="term" value="F:flap-structured DNA binding"/>
    <property type="evidence" value="ECO:0007669"/>
    <property type="project" value="TreeGrafter"/>
</dbReference>
<dbReference type="InterPro" id="IPR012337">
    <property type="entry name" value="RNaseH-like_sf"/>
</dbReference>
<dbReference type="InterPro" id="IPR039197">
    <property type="entry name" value="Mrs1/Cce1"/>
</dbReference>
<dbReference type="OrthoDB" id="5552842at2759"/>
<keyword evidence="3" id="KW-1185">Reference proteome</keyword>
<evidence type="ECO:0000259" key="1">
    <source>
        <dbReference type="Pfam" id="PF09159"/>
    </source>
</evidence>
<dbReference type="InterPro" id="IPR036397">
    <property type="entry name" value="RNaseH_sf"/>
</dbReference>
<name>A0A6G1HTH7_9PEZI</name>
<sequence>MQPFHSSVQNLKLVHLRSLLTLLGGQISGTKSQLQKRVFDELNVAKLALHARKRGSNSAPIRLLSIDMGIRNLAFCVCDIDLPATSPDTTAVPKVTLYAWHRISLLPPEPEGEIPPTASENFSPPALSRTALNLLTSTLLPYAPDTILIERQRFRTGGASAVQEWTLRVNMLESMMWAILTTLKTIQGGGPLQSSPSWEIWPVNPRQVAQFFVADIVGISDGKKSKSKAERGKAEKIAVAAALIAGQERREIKLTIGDGVQSLVGSFLAKLTTKTKRQAAPRQAHATPTSVLEDLEKPSEIGKLDDLADCLLQASAWVTWERNRRELLKLQKAGIHYEALVEWIGRRK</sequence>
<proteinExistence type="predicted"/>
<organism evidence="2 3">
    <name type="scientific">Trichodelitschia bisporula</name>
    <dbReference type="NCBI Taxonomy" id="703511"/>
    <lineage>
        <taxon>Eukaryota</taxon>
        <taxon>Fungi</taxon>
        <taxon>Dikarya</taxon>
        <taxon>Ascomycota</taxon>
        <taxon>Pezizomycotina</taxon>
        <taxon>Dothideomycetes</taxon>
        <taxon>Dothideomycetes incertae sedis</taxon>
        <taxon>Phaeotrichales</taxon>
        <taxon>Phaeotrichaceae</taxon>
        <taxon>Trichodelitschia</taxon>
    </lineage>
</organism>
<dbReference type="SUPFAM" id="SSF53098">
    <property type="entry name" value="Ribonuclease H-like"/>
    <property type="match status" value="1"/>
</dbReference>